<dbReference type="PANTHER" id="PTHR22939">
    <property type="entry name" value="SERINE PROTEASE FAMILY S1C HTRA-RELATED"/>
    <property type="match status" value="1"/>
</dbReference>
<dbReference type="Gene3D" id="2.30.42.10">
    <property type="match status" value="1"/>
</dbReference>
<dbReference type="GO" id="GO:0004252">
    <property type="term" value="F:serine-type endopeptidase activity"/>
    <property type="evidence" value="ECO:0007669"/>
    <property type="project" value="InterPro"/>
</dbReference>
<evidence type="ECO:0000259" key="9">
    <source>
        <dbReference type="PROSITE" id="PS50106"/>
    </source>
</evidence>
<evidence type="ECO:0000313" key="11">
    <source>
        <dbReference type="Proteomes" id="UP000245125"/>
    </source>
</evidence>
<keyword evidence="4" id="KW-0677">Repeat</keyword>
<dbReference type="OrthoDB" id="9758917at2"/>
<dbReference type="Gene3D" id="2.30.42.60">
    <property type="match status" value="1"/>
</dbReference>
<dbReference type="Pfam" id="PF13365">
    <property type="entry name" value="Trypsin_2"/>
    <property type="match status" value="1"/>
</dbReference>
<keyword evidence="2 10" id="KW-0645">Protease</keyword>
<dbReference type="InterPro" id="IPR009003">
    <property type="entry name" value="Peptidase_S1_PA"/>
</dbReference>
<organism evidence="10 11">
    <name type="scientific">Candidatus Sulfobium mesophilum</name>
    <dbReference type="NCBI Taxonomy" id="2016548"/>
    <lineage>
        <taxon>Bacteria</taxon>
        <taxon>Pseudomonadati</taxon>
        <taxon>Nitrospirota</taxon>
        <taxon>Nitrospiria</taxon>
        <taxon>Nitrospirales</taxon>
        <taxon>Nitrospiraceae</taxon>
        <taxon>Candidatus Sulfobium</taxon>
    </lineage>
</organism>
<evidence type="ECO:0000256" key="5">
    <source>
        <dbReference type="ARBA" id="ARBA00022801"/>
    </source>
</evidence>
<dbReference type="InterPro" id="IPR036034">
    <property type="entry name" value="PDZ_sf"/>
</dbReference>
<evidence type="ECO:0000256" key="1">
    <source>
        <dbReference type="ARBA" id="ARBA00010541"/>
    </source>
</evidence>
<dbReference type="SUPFAM" id="SSF50156">
    <property type="entry name" value="PDZ domain-like"/>
    <property type="match status" value="2"/>
</dbReference>
<dbReference type="Gene3D" id="2.40.10.120">
    <property type="match status" value="1"/>
</dbReference>
<keyword evidence="11" id="KW-1185">Reference proteome</keyword>
<dbReference type="SMART" id="SM00228">
    <property type="entry name" value="PDZ"/>
    <property type="match status" value="2"/>
</dbReference>
<evidence type="ECO:0000256" key="7">
    <source>
        <dbReference type="PIRSR" id="PIRSR611782-2"/>
    </source>
</evidence>
<keyword evidence="6" id="KW-0720">Serine protease</keyword>
<evidence type="ECO:0000313" key="10">
    <source>
        <dbReference type="EMBL" id="SPQ00121.1"/>
    </source>
</evidence>
<reference evidence="11" key="1">
    <citation type="submission" date="2018-03" db="EMBL/GenBank/DDBJ databases">
        <authorList>
            <person name="Zecchin S."/>
        </authorList>
    </citation>
    <scope>NUCLEOTIDE SEQUENCE [LARGE SCALE GENOMIC DNA]</scope>
</reference>
<keyword evidence="3 8" id="KW-0732">Signal</keyword>
<dbReference type="InterPro" id="IPR011782">
    <property type="entry name" value="Pept_S1C_Do"/>
</dbReference>
<evidence type="ECO:0000256" key="4">
    <source>
        <dbReference type="ARBA" id="ARBA00022737"/>
    </source>
</evidence>
<dbReference type="Proteomes" id="UP000245125">
    <property type="component" value="Unassembled WGS sequence"/>
</dbReference>
<name>A0A2U3QFB9_9BACT</name>
<dbReference type="Pfam" id="PF13180">
    <property type="entry name" value="PDZ_2"/>
    <property type="match status" value="2"/>
</dbReference>
<dbReference type="AlphaFoldDB" id="A0A2U3QFB9"/>
<feature type="signal peptide" evidence="8">
    <location>
        <begin position="1"/>
        <end position="36"/>
    </location>
</feature>
<evidence type="ECO:0000256" key="3">
    <source>
        <dbReference type="ARBA" id="ARBA00022729"/>
    </source>
</evidence>
<feature type="domain" description="PDZ" evidence="9">
    <location>
        <begin position="278"/>
        <end position="369"/>
    </location>
</feature>
<feature type="binding site" evidence="7">
    <location>
        <position position="130"/>
    </location>
    <ligand>
        <name>substrate</name>
    </ligand>
</feature>
<dbReference type="SUPFAM" id="SSF50494">
    <property type="entry name" value="Trypsin-like serine proteases"/>
    <property type="match status" value="1"/>
</dbReference>
<dbReference type="NCBIfam" id="TIGR02037">
    <property type="entry name" value="degP_htrA_DO"/>
    <property type="match status" value="1"/>
</dbReference>
<dbReference type="PRINTS" id="PR00834">
    <property type="entry name" value="PROTEASES2C"/>
</dbReference>
<dbReference type="EMBL" id="OUUY01000061">
    <property type="protein sequence ID" value="SPQ00121.1"/>
    <property type="molecule type" value="Genomic_DNA"/>
</dbReference>
<dbReference type="CDD" id="cd10839">
    <property type="entry name" value="cpPDZ1_DegP-like"/>
    <property type="match status" value="1"/>
</dbReference>
<evidence type="ECO:0000256" key="8">
    <source>
        <dbReference type="SAM" id="SignalP"/>
    </source>
</evidence>
<keyword evidence="5 10" id="KW-0378">Hydrolase</keyword>
<dbReference type="PROSITE" id="PS50106">
    <property type="entry name" value="PDZ"/>
    <property type="match status" value="2"/>
</dbReference>
<dbReference type="PANTHER" id="PTHR22939:SF129">
    <property type="entry name" value="SERINE PROTEASE HTRA2, MITOCHONDRIAL"/>
    <property type="match status" value="1"/>
</dbReference>
<evidence type="ECO:0000256" key="2">
    <source>
        <dbReference type="ARBA" id="ARBA00022670"/>
    </source>
</evidence>
<gene>
    <name evidence="10" type="primary">htrA</name>
    <name evidence="10" type="ORF">NBG4_170036</name>
</gene>
<feature type="chain" id="PRO_5015570741" evidence="8">
    <location>
        <begin position="37"/>
        <end position="488"/>
    </location>
</feature>
<dbReference type="EC" id="3.4.21.107" evidence="10"/>
<dbReference type="GO" id="GO:0006508">
    <property type="term" value="P:proteolysis"/>
    <property type="evidence" value="ECO:0007669"/>
    <property type="project" value="UniProtKB-KW"/>
</dbReference>
<protein>
    <submittedName>
        <fullName evidence="10">Putative periplasmic serine endoprotease DegP-like</fullName>
        <ecNumber evidence="10">3.4.21.107</ecNumber>
    </submittedName>
</protein>
<proteinExistence type="inferred from homology"/>
<feature type="domain" description="PDZ" evidence="9">
    <location>
        <begin position="382"/>
        <end position="478"/>
    </location>
</feature>
<evidence type="ECO:0000256" key="6">
    <source>
        <dbReference type="ARBA" id="ARBA00022825"/>
    </source>
</evidence>
<dbReference type="InterPro" id="IPR001478">
    <property type="entry name" value="PDZ"/>
</dbReference>
<accession>A0A2U3QFB9</accession>
<dbReference type="InterPro" id="IPR001940">
    <property type="entry name" value="Peptidase_S1C"/>
</dbReference>
<comment type="similarity">
    <text evidence="1">Belongs to the peptidase S1C family.</text>
</comment>
<sequence>MLRFKVFRTSLQVYMTVLSLGLVLLLNMSAPAASFAAEQKISGQSVESLTRIGRALAEISAAVKPAIVNISTTRTVKITGGADPFFDDPFFRRFFGDRYGRQKQPKEHKSAAMGSGVIVSSEGYIITNYHVVKDADEIKVLLSDKREFAGKVIGSDPKTELSVVKIEANGLPTLKWGDSDALEVGEIVLAVGNPFGLNQTVTMGIVSAVGRANVGIADYEDFIQTDAAINPGNSGGALVNVRGELVGINTAIFSTSGGYQGVGFAIPSNMVKSIMDSLVSKGKVIRGWLGVSIQSITPELAKQFNLKGEKGVLVSDVSENGPAEKAGLKRGDIIVEYDGKRTDEPNQFRNMVANTSPGEEHSLKVLRNDEVITLKATIGELPADMQQAEAGAYENALRGISVQDMTADIARKLNLPARVKGVIVNDVDENSPAAGVLAQGDVIQEINRKKVGSVKEYQEITAGIKKDENILLLVFRGGSSVYITLSVK</sequence>
<dbReference type="FunFam" id="2.40.10.10:FF:000001">
    <property type="entry name" value="Periplasmic serine protease DegS"/>
    <property type="match status" value="1"/>
</dbReference>
<feature type="binding site" evidence="7">
    <location>
        <begin position="232"/>
        <end position="234"/>
    </location>
    <ligand>
        <name>substrate</name>
    </ligand>
</feature>